<dbReference type="Proteomes" id="UP000236370">
    <property type="component" value="Unassembled WGS sequence"/>
</dbReference>
<dbReference type="EMBL" id="NBAG03000347">
    <property type="protein sequence ID" value="PNI37508.1"/>
    <property type="molecule type" value="Genomic_DNA"/>
</dbReference>
<evidence type="ECO:0000256" key="1">
    <source>
        <dbReference type="SAM" id="Phobius"/>
    </source>
</evidence>
<organism evidence="2 3">
    <name type="scientific">Pan troglodytes</name>
    <name type="common">Chimpanzee</name>
    <dbReference type="NCBI Taxonomy" id="9598"/>
    <lineage>
        <taxon>Eukaryota</taxon>
        <taxon>Metazoa</taxon>
        <taxon>Chordata</taxon>
        <taxon>Craniata</taxon>
        <taxon>Vertebrata</taxon>
        <taxon>Euteleostomi</taxon>
        <taxon>Mammalia</taxon>
        <taxon>Eutheria</taxon>
        <taxon>Euarchontoglires</taxon>
        <taxon>Primates</taxon>
        <taxon>Haplorrhini</taxon>
        <taxon>Catarrhini</taxon>
        <taxon>Hominidae</taxon>
        <taxon>Pan</taxon>
    </lineage>
</organism>
<gene>
    <name evidence="2" type="ORF">CK820_G0037003</name>
</gene>
<evidence type="ECO:0000313" key="3">
    <source>
        <dbReference type="Proteomes" id="UP000236370"/>
    </source>
</evidence>
<keyword evidence="1" id="KW-1133">Transmembrane helix</keyword>
<keyword evidence="1" id="KW-0812">Transmembrane</keyword>
<protein>
    <submittedName>
        <fullName evidence="2">OR3A2 isoform 3</fullName>
    </submittedName>
</protein>
<reference evidence="2 3" key="1">
    <citation type="submission" date="2017-12" db="EMBL/GenBank/DDBJ databases">
        <title>High-resolution comparative analysis of great ape genomes.</title>
        <authorList>
            <person name="Pollen A."/>
            <person name="Hastie A."/>
            <person name="Hormozdiari F."/>
            <person name="Dougherty M."/>
            <person name="Liu R."/>
            <person name="Chaisson M."/>
            <person name="Hoppe E."/>
            <person name="Hill C."/>
            <person name="Pang A."/>
            <person name="Hillier L."/>
            <person name="Baker C."/>
            <person name="Armstrong J."/>
            <person name="Shendure J."/>
            <person name="Paten B."/>
            <person name="Wilson R."/>
            <person name="Chao H."/>
            <person name="Schneider V."/>
            <person name="Ventura M."/>
            <person name="Kronenberg Z."/>
            <person name="Murali S."/>
            <person name="Gordon D."/>
            <person name="Cantsilieris S."/>
            <person name="Munson K."/>
            <person name="Nelson B."/>
            <person name="Raja A."/>
            <person name="Underwood J."/>
            <person name="Diekhans M."/>
            <person name="Fiddes I."/>
            <person name="Haussler D."/>
            <person name="Eichler E."/>
        </authorList>
    </citation>
    <scope>NUCLEOTIDE SEQUENCE [LARGE SCALE GENOMIC DNA]</scope>
    <source>
        <strain evidence="2">Yerkes chimp pedigree #C0471</strain>
    </source>
</reference>
<feature type="non-terminal residue" evidence="2">
    <location>
        <position position="47"/>
    </location>
</feature>
<name>A0A2J8KR75_PANTR</name>
<accession>A0A2J8KR75</accession>
<keyword evidence="1" id="KW-0472">Membrane</keyword>
<feature type="transmembrane region" description="Helical" evidence="1">
    <location>
        <begin position="26"/>
        <end position="46"/>
    </location>
</feature>
<evidence type="ECO:0000313" key="2">
    <source>
        <dbReference type="EMBL" id="PNI37508.1"/>
    </source>
</evidence>
<dbReference type="SUPFAM" id="SSF81321">
    <property type="entry name" value="Family A G protein-coupled receptor-like"/>
    <property type="match status" value="1"/>
</dbReference>
<sequence>MEPEAGTNRTAVAEFILLGLVQTEEMQPVVFVLFLFAYLVTIGGNLS</sequence>
<dbReference type="AlphaFoldDB" id="A0A2J8KR75"/>
<comment type="caution">
    <text evidence="2">The sequence shown here is derived from an EMBL/GenBank/DDBJ whole genome shotgun (WGS) entry which is preliminary data.</text>
</comment>
<proteinExistence type="predicted"/>